<evidence type="ECO:0000313" key="3">
    <source>
        <dbReference type="EMBL" id="ODV97752.1"/>
    </source>
</evidence>
<dbReference type="InterPro" id="IPR019191">
    <property type="entry name" value="Essential_protein_Yae1_N"/>
</dbReference>
<comment type="similarity">
    <text evidence="1">Belongs to the LTO1 family.</text>
</comment>
<dbReference type="Proteomes" id="UP000094236">
    <property type="component" value="Unassembled WGS sequence"/>
</dbReference>
<dbReference type="PANTHER" id="PTHR28532">
    <property type="entry name" value="GEO13458P1"/>
    <property type="match status" value="1"/>
</dbReference>
<dbReference type="STRING" id="669874.A0A1E4U183"/>
<reference evidence="4" key="1">
    <citation type="submission" date="2016-05" db="EMBL/GenBank/DDBJ databases">
        <title>Comparative genomics of biotechnologically important yeasts.</title>
        <authorList>
            <consortium name="DOE Joint Genome Institute"/>
            <person name="Riley R."/>
            <person name="Haridas S."/>
            <person name="Wolfe K.H."/>
            <person name="Lopes M.R."/>
            <person name="Hittinger C.T."/>
            <person name="Goker M."/>
            <person name="Salamov A."/>
            <person name="Wisecaver J."/>
            <person name="Long T.M."/>
            <person name="Aerts A.L."/>
            <person name="Barry K."/>
            <person name="Choi C."/>
            <person name="Clum A."/>
            <person name="Coughlan A.Y."/>
            <person name="Deshpande S."/>
            <person name="Douglass A.P."/>
            <person name="Hanson S.J."/>
            <person name="Klenk H.-P."/>
            <person name="Labutti K."/>
            <person name="Lapidus A."/>
            <person name="Lindquist E."/>
            <person name="Lipzen A."/>
            <person name="Meier-Kolthoff J.P."/>
            <person name="Ohm R.A."/>
            <person name="Otillar R.P."/>
            <person name="Pangilinan J."/>
            <person name="Peng Y."/>
            <person name="Rokas A."/>
            <person name="Rosa C.A."/>
            <person name="Scheuner C."/>
            <person name="Sibirny A.A."/>
            <person name="Slot J.C."/>
            <person name="Stielow J.B."/>
            <person name="Sun H."/>
            <person name="Kurtzman C.P."/>
            <person name="Blackwell M."/>
            <person name="Grigoriev I.V."/>
            <person name="Jeffries T.W."/>
        </authorList>
    </citation>
    <scope>NUCLEOTIDE SEQUENCE [LARGE SCALE GENOMIC DNA]</scope>
    <source>
        <strain evidence="4">NRRL Y-2460</strain>
    </source>
</reference>
<name>A0A1E4U183_PACTA</name>
<dbReference type="PANTHER" id="PTHR28532:SF1">
    <property type="entry name" value="ORAL CANCER OVEREXPRESSED 1"/>
    <property type="match status" value="1"/>
</dbReference>
<dbReference type="Pfam" id="PF09811">
    <property type="entry name" value="Yae1_N"/>
    <property type="match status" value="1"/>
</dbReference>
<dbReference type="EMBL" id="KV454011">
    <property type="protein sequence ID" value="ODV97752.1"/>
    <property type="molecule type" value="Genomic_DNA"/>
</dbReference>
<feature type="domain" description="Essential protein Yae1 N-terminal" evidence="2">
    <location>
        <begin position="19"/>
        <end position="56"/>
    </location>
</feature>
<evidence type="ECO:0000313" key="4">
    <source>
        <dbReference type="Proteomes" id="UP000094236"/>
    </source>
</evidence>
<gene>
    <name evidence="3" type="ORF">PACTADRAFT_47611</name>
</gene>
<sequence>MDFDLDDVLDLESDFYEEGYNQGLNETTKQEYTDGKEYGIQISFQRFLVMGYYRSVIEHWKTILLAKTTENDRKASTLLNTLNKLAYLVDNLSFENTEENGLIYDSTLKKIKYKLRIINTQLINMKIGINDNLRNAGTLLTDIGGRLEIDNGSSSTDVDNGMW</sequence>
<accession>A0A1E4U183</accession>
<dbReference type="InterPro" id="IPR052436">
    <property type="entry name" value="LTO1_adapter"/>
</dbReference>
<dbReference type="AlphaFoldDB" id="A0A1E4U183"/>
<evidence type="ECO:0000256" key="1">
    <source>
        <dbReference type="ARBA" id="ARBA00038090"/>
    </source>
</evidence>
<protein>
    <recommendedName>
        <fullName evidence="2">Essential protein Yae1 N-terminal domain-containing protein</fullName>
    </recommendedName>
</protein>
<evidence type="ECO:0000259" key="2">
    <source>
        <dbReference type="Pfam" id="PF09811"/>
    </source>
</evidence>
<dbReference type="OrthoDB" id="48036at2759"/>
<proteinExistence type="inferred from homology"/>
<organism evidence="3 4">
    <name type="scientific">Pachysolen tannophilus NRRL Y-2460</name>
    <dbReference type="NCBI Taxonomy" id="669874"/>
    <lineage>
        <taxon>Eukaryota</taxon>
        <taxon>Fungi</taxon>
        <taxon>Dikarya</taxon>
        <taxon>Ascomycota</taxon>
        <taxon>Saccharomycotina</taxon>
        <taxon>Pichiomycetes</taxon>
        <taxon>Pachysolenaceae</taxon>
        <taxon>Pachysolen</taxon>
    </lineage>
</organism>
<keyword evidence="4" id="KW-1185">Reference proteome</keyword>